<sequence length="612" mass="67471">MALSLASQHGSGISKPSRLACGECRSKHLKCNGSKPRCARCTVDNILCTYTPSRRGRTKRPKSTTSGISYMPSRPSTGFQHSNQHSLGPIGFNSPRPTPFANTGDSSQRSNSEPGIPISHGVDYPPNPWTSYHPHGPSSHPRGNFMPSPSTGNSPITDNDDREGFIDLYYSIFHPSHPLLVPRTLFAAQQYPAYLKLVLQLIGSHYATTSTGNLREQATAAVDADDSKDAHKVQALVLLAIALHGRYEPLEAQNYIMKAVRVAVEIGLNLPEYATAHTNFDPVVTESLRRTWWELFVVDGYIAALHQMTSFGSNMVQSHALLPCEEAEYESGVCPSESRSLQDLEGRLYQDDGYVYSSFCYRIEAIRILARVLAVTGDDLTQPDDIQSVDNAIRGWRYHIPESKMGSISSCDEFDHLIFQGQIFINCAGIILHFPRSRLPLNLPSTNIECAQHMVQSSKACHQHVVKAISESEHVTNLASVRGDIEHFPPFFICGLVLGCVVQLSAFSGHSRACAPKCLQKHRDQVGLTLAALTALSRHWGVATHVLYQLKFIAQRLFNPEFIPNPPTPKSSLDGFLDAAEGIEEASSWLDTFFSDSVRGIPQDVTNFGIPM</sequence>
<proteinExistence type="predicted"/>
<dbReference type="GO" id="GO:0003677">
    <property type="term" value="F:DNA binding"/>
    <property type="evidence" value="ECO:0007669"/>
    <property type="project" value="InterPro"/>
</dbReference>
<dbReference type="PROSITE" id="PS00463">
    <property type="entry name" value="ZN2_CY6_FUNGAL_1"/>
    <property type="match status" value="1"/>
</dbReference>
<keyword evidence="1" id="KW-0479">Metal-binding</keyword>
<feature type="compositionally biased region" description="Polar residues" evidence="3">
    <location>
        <begin position="100"/>
        <end position="113"/>
    </location>
</feature>
<dbReference type="CDD" id="cd00067">
    <property type="entry name" value="GAL4"/>
    <property type="match status" value="1"/>
</dbReference>
<protein>
    <recommendedName>
        <fullName evidence="4">Zn(2)-C6 fungal-type domain-containing protein</fullName>
    </recommendedName>
</protein>
<dbReference type="EMBL" id="CP138580">
    <property type="protein sequence ID" value="WPG98180.1"/>
    <property type="molecule type" value="Genomic_DNA"/>
</dbReference>
<dbReference type="Pfam" id="PF04082">
    <property type="entry name" value="Fungal_trans"/>
    <property type="match status" value="1"/>
</dbReference>
<dbReference type="SUPFAM" id="SSF57701">
    <property type="entry name" value="Zn2/Cys6 DNA-binding domain"/>
    <property type="match status" value="1"/>
</dbReference>
<evidence type="ECO:0000256" key="3">
    <source>
        <dbReference type="SAM" id="MobiDB-lite"/>
    </source>
</evidence>
<gene>
    <name evidence="5" type="ORF">R9X50_00096600</name>
</gene>
<dbReference type="Gene3D" id="4.10.240.10">
    <property type="entry name" value="Zn(2)-C6 fungal-type DNA-binding domain"/>
    <property type="match status" value="1"/>
</dbReference>
<accession>A0AAQ3M1J3</accession>
<evidence type="ECO:0000259" key="4">
    <source>
        <dbReference type="PROSITE" id="PS50048"/>
    </source>
</evidence>
<dbReference type="PANTHER" id="PTHR47431:SF2">
    <property type="entry name" value="ZN(II)2CYS6 TRANSCRIPTION FACTOR (EUROFUNG)"/>
    <property type="match status" value="1"/>
</dbReference>
<name>A0AAQ3M1J3_9PEZI</name>
<dbReference type="PROSITE" id="PS50048">
    <property type="entry name" value="ZN2_CY6_FUNGAL_2"/>
    <property type="match status" value="1"/>
</dbReference>
<dbReference type="GO" id="GO:0008270">
    <property type="term" value="F:zinc ion binding"/>
    <property type="evidence" value="ECO:0007669"/>
    <property type="project" value="InterPro"/>
</dbReference>
<feature type="region of interest" description="Disordered" evidence="3">
    <location>
        <begin position="52"/>
        <end position="159"/>
    </location>
</feature>
<evidence type="ECO:0000313" key="6">
    <source>
        <dbReference type="Proteomes" id="UP001303373"/>
    </source>
</evidence>
<organism evidence="5 6">
    <name type="scientific">Acrodontium crateriforme</name>
    <dbReference type="NCBI Taxonomy" id="150365"/>
    <lineage>
        <taxon>Eukaryota</taxon>
        <taxon>Fungi</taxon>
        <taxon>Dikarya</taxon>
        <taxon>Ascomycota</taxon>
        <taxon>Pezizomycotina</taxon>
        <taxon>Dothideomycetes</taxon>
        <taxon>Dothideomycetidae</taxon>
        <taxon>Mycosphaerellales</taxon>
        <taxon>Teratosphaeriaceae</taxon>
        <taxon>Acrodontium</taxon>
    </lineage>
</organism>
<dbReference type="InterPro" id="IPR007219">
    <property type="entry name" value="XnlR_reg_dom"/>
</dbReference>
<feature type="compositionally biased region" description="Polar residues" evidence="3">
    <location>
        <begin position="63"/>
        <end position="86"/>
    </location>
</feature>
<keyword evidence="6" id="KW-1185">Reference proteome</keyword>
<dbReference type="InterPro" id="IPR036864">
    <property type="entry name" value="Zn2-C6_fun-type_DNA-bd_sf"/>
</dbReference>
<evidence type="ECO:0000256" key="1">
    <source>
        <dbReference type="ARBA" id="ARBA00022723"/>
    </source>
</evidence>
<evidence type="ECO:0000313" key="5">
    <source>
        <dbReference type="EMBL" id="WPG98180.1"/>
    </source>
</evidence>
<dbReference type="GO" id="GO:0006351">
    <property type="term" value="P:DNA-templated transcription"/>
    <property type="evidence" value="ECO:0007669"/>
    <property type="project" value="InterPro"/>
</dbReference>
<reference evidence="5 6" key="1">
    <citation type="submission" date="2023-11" db="EMBL/GenBank/DDBJ databases">
        <title>An acidophilic fungus is an integral part of prey digestion in a carnivorous sundew plant.</title>
        <authorList>
            <person name="Tsai I.J."/>
        </authorList>
    </citation>
    <scope>NUCLEOTIDE SEQUENCE [LARGE SCALE GENOMIC DNA]</scope>
    <source>
        <strain evidence="5">169a</strain>
    </source>
</reference>
<dbReference type="GO" id="GO:0000981">
    <property type="term" value="F:DNA-binding transcription factor activity, RNA polymerase II-specific"/>
    <property type="evidence" value="ECO:0007669"/>
    <property type="project" value="InterPro"/>
</dbReference>
<dbReference type="AlphaFoldDB" id="A0AAQ3M1J3"/>
<dbReference type="Proteomes" id="UP001303373">
    <property type="component" value="Chromosome 1"/>
</dbReference>
<evidence type="ECO:0000256" key="2">
    <source>
        <dbReference type="ARBA" id="ARBA00023242"/>
    </source>
</evidence>
<dbReference type="PANTHER" id="PTHR47431">
    <property type="entry name" value="ZN(II)2CYS6 TRANSCRIPTION FACTOR (EUROFUNG)-RELATED"/>
    <property type="match status" value="1"/>
</dbReference>
<dbReference type="Pfam" id="PF00172">
    <property type="entry name" value="Zn_clus"/>
    <property type="match status" value="1"/>
</dbReference>
<dbReference type="InterPro" id="IPR001138">
    <property type="entry name" value="Zn2Cys6_DnaBD"/>
</dbReference>
<feature type="domain" description="Zn(2)-C6 fungal-type" evidence="4">
    <location>
        <begin position="20"/>
        <end position="50"/>
    </location>
</feature>
<feature type="compositionally biased region" description="Polar residues" evidence="3">
    <location>
        <begin position="147"/>
        <end position="157"/>
    </location>
</feature>
<dbReference type="SMART" id="SM00066">
    <property type="entry name" value="GAL4"/>
    <property type="match status" value="1"/>
</dbReference>
<keyword evidence="2" id="KW-0539">Nucleus</keyword>
<dbReference type="CDD" id="cd12148">
    <property type="entry name" value="fungal_TF_MHR"/>
    <property type="match status" value="1"/>
</dbReference>